<dbReference type="EMBL" id="JAHFZB010000007">
    <property type="protein sequence ID" value="KAK6487463.1"/>
    <property type="molecule type" value="Genomic_DNA"/>
</dbReference>
<dbReference type="PANTHER" id="PTHR37857:SF1">
    <property type="entry name" value="TRANSMEMBRANE PROTEIN 273"/>
    <property type="match status" value="1"/>
</dbReference>
<name>A0ABR0ZRL9_HUSHU</name>
<comment type="caution">
    <text evidence="2">The sequence shown here is derived from an EMBL/GenBank/DDBJ whole genome shotgun (WGS) entry which is preliminary data.</text>
</comment>
<gene>
    <name evidence="2" type="ORF">HHUSO_G8650</name>
</gene>
<protein>
    <submittedName>
        <fullName evidence="2">Transmembrane protein 273-like</fullName>
    </submittedName>
</protein>
<evidence type="ECO:0000256" key="1">
    <source>
        <dbReference type="SAM" id="Phobius"/>
    </source>
</evidence>
<organism evidence="2 3">
    <name type="scientific">Huso huso</name>
    <name type="common">Beluga</name>
    <name type="synonym">Acipenser huso</name>
    <dbReference type="NCBI Taxonomy" id="61971"/>
    <lineage>
        <taxon>Eukaryota</taxon>
        <taxon>Metazoa</taxon>
        <taxon>Chordata</taxon>
        <taxon>Craniata</taxon>
        <taxon>Vertebrata</taxon>
        <taxon>Euteleostomi</taxon>
        <taxon>Actinopterygii</taxon>
        <taxon>Chondrostei</taxon>
        <taxon>Acipenseriformes</taxon>
        <taxon>Acipenseridae</taxon>
        <taxon>Huso</taxon>
    </lineage>
</organism>
<sequence>MMNLINNMVVSFSWVSTFTLILSLDCLSTKVNGTGLDSEDEPEVKYAVLGAGIGAIFALCFLAVKLYMIKKHMLDNELSDTGTGK</sequence>
<accession>A0ABR0ZRL9</accession>
<dbReference type="InterPro" id="IPR029395">
    <property type="entry name" value="DUF4514"/>
</dbReference>
<dbReference type="Proteomes" id="UP001369086">
    <property type="component" value="Unassembled WGS sequence"/>
</dbReference>
<evidence type="ECO:0000313" key="2">
    <source>
        <dbReference type="EMBL" id="KAK6487463.1"/>
    </source>
</evidence>
<keyword evidence="1" id="KW-1133">Transmembrane helix</keyword>
<keyword evidence="1" id="KW-0812">Transmembrane</keyword>
<proteinExistence type="predicted"/>
<feature type="transmembrane region" description="Helical" evidence="1">
    <location>
        <begin position="44"/>
        <end position="64"/>
    </location>
</feature>
<evidence type="ECO:0000313" key="3">
    <source>
        <dbReference type="Proteomes" id="UP001369086"/>
    </source>
</evidence>
<dbReference type="Pfam" id="PF14986">
    <property type="entry name" value="DUF4514"/>
    <property type="match status" value="1"/>
</dbReference>
<keyword evidence="1" id="KW-0472">Membrane</keyword>
<keyword evidence="3" id="KW-1185">Reference proteome</keyword>
<dbReference type="PANTHER" id="PTHR37857">
    <property type="entry name" value="TRANSMEMBRANE PROTEIN 273"/>
    <property type="match status" value="1"/>
</dbReference>
<reference evidence="2 3" key="1">
    <citation type="submission" date="2021-05" db="EMBL/GenBank/DDBJ databases">
        <authorList>
            <person name="Zahm M."/>
            <person name="Klopp C."/>
            <person name="Cabau C."/>
            <person name="Kuhl H."/>
            <person name="Suciu R."/>
            <person name="Ciorpac M."/>
            <person name="Holostenco D."/>
            <person name="Gessner J."/>
            <person name="Wuertz S."/>
            <person name="Hohne C."/>
            <person name="Stock M."/>
            <person name="Gislard M."/>
            <person name="Lluch J."/>
            <person name="Milhes M."/>
            <person name="Lampietro C."/>
            <person name="Lopez Roques C."/>
            <person name="Donnadieu C."/>
            <person name="Du K."/>
            <person name="Schartl M."/>
            <person name="Guiguen Y."/>
        </authorList>
    </citation>
    <scope>NUCLEOTIDE SEQUENCE [LARGE SCALE GENOMIC DNA]</scope>
    <source>
        <strain evidence="2">Hh-F2</strain>
        <tissue evidence="2">Blood</tissue>
    </source>
</reference>